<dbReference type="RefSeq" id="WP_127613508.1">
    <property type="nucleotide sequence ID" value="NZ_RXOL01000008.1"/>
</dbReference>
<keyword evidence="4" id="KW-0488">Methylation</keyword>
<evidence type="ECO:0000313" key="14">
    <source>
        <dbReference type="EMBL" id="RVQ65307.1"/>
    </source>
</evidence>
<accession>A0A437GUS8</accession>
<evidence type="ECO:0000256" key="4">
    <source>
        <dbReference type="ARBA" id="ARBA00022481"/>
    </source>
</evidence>
<keyword evidence="6 12" id="KW-0812">Transmembrane</keyword>
<evidence type="ECO:0000256" key="5">
    <source>
        <dbReference type="ARBA" id="ARBA00022519"/>
    </source>
</evidence>
<dbReference type="GO" id="GO:0015627">
    <property type="term" value="C:type II protein secretion system complex"/>
    <property type="evidence" value="ECO:0007669"/>
    <property type="project" value="InterPro"/>
</dbReference>
<evidence type="ECO:0000256" key="7">
    <source>
        <dbReference type="ARBA" id="ARBA00022989"/>
    </source>
</evidence>
<dbReference type="NCBIfam" id="TIGR02532">
    <property type="entry name" value="IV_pilin_GFxxxE"/>
    <property type="match status" value="1"/>
</dbReference>
<feature type="transmembrane region" description="Helical" evidence="12">
    <location>
        <begin position="21"/>
        <end position="42"/>
    </location>
</feature>
<comment type="subcellular location">
    <subcellularLocation>
        <location evidence="1">Cell inner membrane</location>
        <topology evidence="1">Single-pass membrane protein</topology>
    </subcellularLocation>
</comment>
<feature type="domain" description="General secretion pathway GspH" evidence="13">
    <location>
        <begin position="52"/>
        <end position="173"/>
    </location>
</feature>
<dbReference type="Proteomes" id="UP000283003">
    <property type="component" value="Unassembled WGS sequence"/>
</dbReference>
<dbReference type="AlphaFoldDB" id="A0A437GUS8"/>
<organism evidence="14 15">
    <name type="scientific">Croceicoccus ponticola</name>
    <dbReference type="NCBI Taxonomy" id="2217664"/>
    <lineage>
        <taxon>Bacteria</taxon>
        <taxon>Pseudomonadati</taxon>
        <taxon>Pseudomonadota</taxon>
        <taxon>Alphaproteobacteria</taxon>
        <taxon>Sphingomonadales</taxon>
        <taxon>Erythrobacteraceae</taxon>
        <taxon>Croceicoccus</taxon>
    </lineage>
</organism>
<evidence type="ECO:0000259" key="13">
    <source>
        <dbReference type="Pfam" id="PF12019"/>
    </source>
</evidence>
<evidence type="ECO:0000256" key="2">
    <source>
        <dbReference type="ARBA" id="ARBA00021549"/>
    </source>
</evidence>
<evidence type="ECO:0000256" key="8">
    <source>
        <dbReference type="ARBA" id="ARBA00023136"/>
    </source>
</evidence>
<dbReference type="InterPro" id="IPR022346">
    <property type="entry name" value="T2SS_GspH"/>
</dbReference>
<keyword evidence="8 12" id="KW-0472">Membrane</keyword>
<comment type="similarity">
    <text evidence="9">Belongs to the GSP H family.</text>
</comment>
<evidence type="ECO:0000256" key="11">
    <source>
        <dbReference type="SAM" id="MobiDB-lite"/>
    </source>
</evidence>
<dbReference type="GO" id="GO:0015628">
    <property type="term" value="P:protein secretion by the type II secretion system"/>
    <property type="evidence" value="ECO:0007669"/>
    <property type="project" value="InterPro"/>
</dbReference>
<evidence type="ECO:0000256" key="3">
    <source>
        <dbReference type="ARBA" id="ARBA00022475"/>
    </source>
</evidence>
<keyword evidence="15" id="KW-1185">Reference proteome</keyword>
<dbReference type="SUPFAM" id="SSF54523">
    <property type="entry name" value="Pili subunits"/>
    <property type="match status" value="1"/>
</dbReference>
<dbReference type="OrthoDB" id="7189369at2"/>
<evidence type="ECO:0000256" key="12">
    <source>
        <dbReference type="SAM" id="Phobius"/>
    </source>
</evidence>
<dbReference type="GO" id="GO:0005886">
    <property type="term" value="C:plasma membrane"/>
    <property type="evidence" value="ECO:0007669"/>
    <property type="project" value="UniProtKB-SubCell"/>
</dbReference>
<evidence type="ECO:0000256" key="6">
    <source>
        <dbReference type="ARBA" id="ARBA00022692"/>
    </source>
</evidence>
<protein>
    <recommendedName>
        <fullName evidence="2">Type II secretion system protein H</fullName>
    </recommendedName>
    <alternativeName>
        <fullName evidence="10">General secretion pathway protein H</fullName>
    </alternativeName>
</protein>
<feature type="region of interest" description="Disordered" evidence="11">
    <location>
        <begin position="112"/>
        <end position="138"/>
    </location>
</feature>
<dbReference type="InterPro" id="IPR012902">
    <property type="entry name" value="N_methyl_site"/>
</dbReference>
<keyword evidence="3" id="KW-1003">Cell membrane</keyword>
<dbReference type="EMBL" id="RXOL01000008">
    <property type="protein sequence ID" value="RVQ65307.1"/>
    <property type="molecule type" value="Genomic_DNA"/>
</dbReference>
<feature type="compositionally biased region" description="Gly residues" evidence="11">
    <location>
        <begin position="118"/>
        <end position="132"/>
    </location>
</feature>
<proteinExistence type="inferred from homology"/>
<dbReference type="InterPro" id="IPR045584">
    <property type="entry name" value="Pilin-like"/>
</dbReference>
<evidence type="ECO:0000256" key="1">
    <source>
        <dbReference type="ARBA" id="ARBA00004377"/>
    </source>
</evidence>
<sequence>MTCPIHRTRKANGPAHNGFSLVELMVVLFVIALMAGAAVLSMPDGSGDLRREAERFAARTMAARDEAIATSAPVSAVVGPAGYYFERRTDGRWMPLDGTLAATDWGDGTVAAVDGQGQSKGKGKGQGQGQGQDRGAPANRRVIFDPLGLASEDLRLRLSHDSNATVVTVGRNGEVAVSSQ</sequence>
<dbReference type="Gene3D" id="3.55.40.10">
    <property type="entry name" value="minor pseudopilin epsh domain"/>
    <property type="match status" value="1"/>
</dbReference>
<keyword evidence="5" id="KW-0997">Cell inner membrane</keyword>
<keyword evidence="7 12" id="KW-1133">Transmembrane helix</keyword>
<dbReference type="Pfam" id="PF07963">
    <property type="entry name" value="N_methyl"/>
    <property type="match status" value="1"/>
</dbReference>
<name>A0A437GUS8_9SPHN</name>
<gene>
    <name evidence="14" type="primary">gspH</name>
    <name evidence="14" type="ORF">EKN06_13805</name>
</gene>
<evidence type="ECO:0000256" key="10">
    <source>
        <dbReference type="ARBA" id="ARBA00030775"/>
    </source>
</evidence>
<comment type="caution">
    <text evidence="14">The sequence shown here is derived from an EMBL/GenBank/DDBJ whole genome shotgun (WGS) entry which is preliminary data.</text>
</comment>
<evidence type="ECO:0000256" key="9">
    <source>
        <dbReference type="ARBA" id="ARBA00025772"/>
    </source>
</evidence>
<evidence type="ECO:0000313" key="15">
    <source>
        <dbReference type="Proteomes" id="UP000283003"/>
    </source>
</evidence>
<reference evidence="14 15" key="1">
    <citation type="submission" date="2018-12" db="EMBL/GenBank/DDBJ databases">
        <title>Croceicoccus ponticola sp. nov., a lipolytic bacterium isolated from seawater.</title>
        <authorList>
            <person name="Yoon J.-H."/>
        </authorList>
    </citation>
    <scope>NUCLEOTIDE SEQUENCE [LARGE SCALE GENOMIC DNA]</scope>
    <source>
        <strain evidence="14 15">GM-16</strain>
    </source>
</reference>
<dbReference type="Pfam" id="PF12019">
    <property type="entry name" value="GspH"/>
    <property type="match status" value="1"/>
</dbReference>